<protein>
    <submittedName>
        <fullName evidence="1">Putative ovule protein</fullName>
    </submittedName>
</protein>
<sequence length="125" mass="14433">MELIPHSLTGIVCIWYSEFDSIWYRSPSPHRFSALPPDYNQYRYASTYFGENQLAPGSIGISPLTTGHPLIFQHQSVRTSTWCYPSFILPMVRSPGFGSIYSDYRSYQTRFRFGFGIFPLTCHCI</sequence>
<name>A0A0V0I6N3_SOLCH</name>
<accession>A0A0V0I6N3</accession>
<organism evidence="1">
    <name type="scientific">Solanum chacoense</name>
    <name type="common">Chaco potato</name>
    <dbReference type="NCBI Taxonomy" id="4108"/>
    <lineage>
        <taxon>Eukaryota</taxon>
        <taxon>Viridiplantae</taxon>
        <taxon>Streptophyta</taxon>
        <taxon>Embryophyta</taxon>
        <taxon>Tracheophyta</taxon>
        <taxon>Spermatophyta</taxon>
        <taxon>Magnoliopsida</taxon>
        <taxon>eudicotyledons</taxon>
        <taxon>Gunneridae</taxon>
        <taxon>Pentapetalae</taxon>
        <taxon>asterids</taxon>
        <taxon>lamiids</taxon>
        <taxon>Solanales</taxon>
        <taxon>Solanaceae</taxon>
        <taxon>Solanoideae</taxon>
        <taxon>Solaneae</taxon>
        <taxon>Solanum</taxon>
    </lineage>
</organism>
<dbReference type="EMBL" id="GEDG01010252">
    <property type="protein sequence ID" value="JAP28316.1"/>
    <property type="molecule type" value="Transcribed_RNA"/>
</dbReference>
<reference evidence="1" key="1">
    <citation type="submission" date="2015-12" db="EMBL/GenBank/DDBJ databases">
        <title>Gene expression during late stages of embryo sac development: a critical building block for successful pollen-pistil interactions.</title>
        <authorList>
            <person name="Liu Y."/>
            <person name="Joly V."/>
            <person name="Sabar M."/>
            <person name="Matton D.P."/>
        </authorList>
    </citation>
    <scope>NUCLEOTIDE SEQUENCE</scope>
</reference>
<dbReference type="AlphaFoldDB" id="A0A0V0I6N3"/>
<proteinExistence type="predicted"/>
<evidence type="ECO:0000313" key="1">
    <source>
        <dbReference type="EMBL" id="JAP28316.1"/>
    </source>
</evidence>
<dbReference type="AntiFam" id="ANF00024">
    <property type="entry name" value="Antisense to 23S rRNA"/>
</dbReference>